<evidence type="ECO:0000313" key="2">
    <source>
        <dbReference type="Proteomes" id="UP000316621"/>
    </source>
</evidence>
<keyword evidence="2" id="KW-1185">Reference proteome</keyword>
<evidence type="ECO:0000313" key="1">
    <source>
        <dbReference type="EMBL" id="RZC80782.1"/>
    </source>
</evidence>
<proteinExistence type="predicted"/>
<accession>A0A4Y7L7Z9</accession>
<organism evidence="1 2">
    <name type="scientific">Papaver somniferum</name>
    <name type="common">Opium poppy</name>
    <dbReference type="NCBI Taxonomy" id="3469"/>
    <lineage>
        <taxon>Eukaryota</taxon>
        <taxon>Viridiplantae</taxon>
        <taxon>Streptophyta</taxon>
        <taxon>Embryophyta</taxon>
        <taxon>Tracheophyta</taxon>
        <taxon>Spermatophyta</taxon>
        <taxon>Magnoliopsida</taxon>
        <taxon>Ranunculales</taxon>
        <taxon>Papaveraceae</taxon>
        <taxon>Papaveroideae</taxon>
        <taxon>Papaver</taxon>
    </lineage>
</organism>
<dbReference type="EMBL" id="CM010724">
    <property type="protein sequence ID" value="RZC80782.1"/>
    <property type="molecule type" value="Genomic_DNA"/>
</dbReference>
<dbReference type="Proteomes" id="UP000316621">
    <property type="component" value="Chromosome 10"/>
</dbReference>
<protein>
    <submittedName>
        <fullName evidence="1">Uncharacterized protein</fullName>
    </submittedName>
</protein>
<sequence>MVRATYYGIRNDNLGNKDGADAEDNDIGIESTSAVYRIGGSGYNEVESTATEVNVNGVK</sequence>
<dbReference type="Gramene" id="RZC80782">
    <property type="protein sequence ID" value="RZC80782"/>
    <property type="gene ID" value="C5167_043360"/>
</dbReference>
<dbReference type="AlphaFoldDB" id="A0A4Y7L7Z9"/>
<reference evidence="1 2" key="1">
    <citation type="journal article" date="2018" name="Science">
        <title>The opium poppy genome and morphinan production.</title>
        <authorList>
            <person name="Guo L."/>
            <person name="Winzer T."/>
            <person name="Yang X."/>
            <person name="Li Y."/>
            <person name="Ning Z."/>
            <person name="He Z."/>
            <person name="Teodor R."/>
            <person name="Lu Y."/>
            <person name="Bowser T.A."/>
            <person name="Graham I.A."/>
            <person name="Ye K."/>
        </authorList>
    </citation>
    <scope>NUCLEOTIDE SEQUENCE [LARGE SCALE GENOMIC DNA]</scope>
    <source>
        <strain evidence="2">cv. HN1</strain>
        <tissue evidence="1">Leaves</tissue>
    </source>
</reference>
<gene>
    <name evidence="1" type="ORF">C5167_043360</name>
</gene>
<name>A0A4Y7L7Z9_PAPSO</name>